<protein>
    <submittedName>
        <fullName evidence="1">Crp/Fnr family transcriptional regulator</fullName>
    </submittedName>
</protein>
<organism evidence="1 2">
    <name type="scientific">Vreelandella aquamarina</name>
    <dbReference type="NCBI Taxonomy" id="77097"/>
    <lineage>
        <taxon>Bacteria</taxon>
        <taxon>Pseudomonadati</taxon>
        <taxon>Pseudomonadota</taxon>
        <taxon>Gammaproteobacteria</taxon>
        <taxon>Oceanospirillales</taxon>
        <taxon>Halomonadaceae</taxon>
        <taxon>Vreelandella</taxon>
    </lineage>
</organism>
<sequence length="268" mass="30520">MDKVMAARHDVMDSKAFNNESSDVAMSDFNISLESVLGLYGELSAESLKSLNEVRKKTVELKRNQKMFSLCDGRADVFIVKEGWASLCHASDKRGQDICNVFMPGDIIGLRESFFENHDIIILALTNCVLEKVSVEHVHELFKNDVSVRRAVMSYIMVNDNITIERLRSCTHHRSEERVAHFLLEIYTRFCFKGLLKTNIYSFPITQDVVGELLGITSVHVSRCMTALEQKKFIRKTRSSIKLLKPEEMAKSTGFDGDFIYGHIRLDG</sequence>
<evidence type="ECO:0000313" key="1">
    <source>
        <dbReference type="EMBL" id="MBZ5485932.1"/>
    </source>
</evidence>
<dbReference type="Proteomes" id="UP001319846">
    <property type="component" value="Unassembled WGS sequence"/>
</dbReference>
<dbReference type="EMBL" id="JABYQT010000001">
    <property type="protein sequence ID" value="MBZ5485932.1"/>
    <property type="molecule type" value="Genomic_DNA"/>
</dbReference>
<accession>A0ACC5VP99</accession>
<evidence type="ECO:0000313" key="2">
    <source>
        <dbReference type="Proteomes" id="UP001319846"/>
    </source>
</evidence>
<keyword evidence="2" id="KW-1185">Reference proteome</keyword>
<comment type="caution">
    <text evidence="1">The sequence shown here is derived from an EMBL/GenBank/DDBJ whole genome shotgun (WGS) entry which is preliminary data.</text>
</comment>
<proteinExistence type="predicted"/>
<gene>
    <name evidence="1" type="ORF">HW452_00110</name>
</gene>
<name>A0ACC5VP99_9GAMM</name>
<reference evidence="1" key="1">
    <citation type="submission" date="2020-06" db="EMBL/GenBank/DDBJ databases">
        <title>Whole Genome Sequence of Halomonas aquamarina MB598.</title>
        <authorList>
            <person name="Pervaiz M."/>
            <person name="Fariq A."/>
            <person name="Yasmin A."/>
            <person name="Welch M."/>
        </authorList>
    </citation>
    <scope>NUCLEOTIDE SEQUENCE</scope>
    <source>
        <strain evidence="1">MB598</strain>
    </source>
</reference>